<protein>
    <submittedName>
        <fullName evidence="1">Uncharacterized protein</fullName>
    </submittedName>
</protein>
<dbReference type="EMBL" id="JAWDGP010007743">
    <property type="protein sequence ID" value="KAK3706668.1"/>
    <property type="molecule type" value="Genomic_DNA"/>
</dbReference>
<accession>A0AAE1CL04</accession>
<evidence type="ECO:0000313" key="1">
    <source>
        <dbReference type="EMBL" id="KAK3706668.1"/>
    </source>
</evidence>
<gene>
    <name evidence="1" type="ORF">RRG08_009305</name>
</gene>
<evidence type="ECO:0000313" key="2">
    <source>
        <dbReference type="Proteomes" id="UP001283361"/>
    </source>
</evidence>
<organism evidence="1 2">
    <name type="scientific">Elysia crispata</name>
    <name type="common">lettuce slug</name>
    <dbReference type="NCBI Taxonomy" id="231223"/>
    <lineage>
        <taxon>Eukaryota</taxon>
        <taxon>Metazoa</taxon>
        <taxon>Spiralia</taxon>
        <taxon>Lophotrochozoa</taxon>
        <taxon>Mollusca</taxon>
        <taxon>Gastropoda</taxon>
        <taxon>Heterobranchia</taxon>
        <taxon>Euthyneura</taxon>
        <taxon>Panpulmonata</taxon>
        <taxon>Sacoglossa</taxon>
        <taxon>Placobranchoidea</taxon>
        <taxon>Plakobranchidae</taxon>
        <taxon>Elysia</taxon>
    </lineage>
</organism>
<dbReference type="AlphaFoldDB" id="A0AAE1CL04"/>
<name>A0AAE1CL04_9GAST</name>
<keyword evidence="2" id="KW-1185">Reference proteome</keyword>
<proteinExistence type="predicted"/>
<comment type="caution">
    <text evidence="1">The sequence shown here is derived from an EMBL/GenBank/DDBJ whole genome shotgun (WGS) entry which is preliminary data.</text>
</comment>
<reference evidence="1" key="1">
    <citation type="journal article" date="2023" name="G3 (Bethesda)">
        <title>A reference genome for the long-term kleptoplast-retaining sea slug Elysia crispata morphotype clarki.</title>
        <authorList>
            <person name="Eastman K.E."/>
            <person name="Pendleton A.L."/>
            <person name="Shaikh M.A."/>
            <person name="Suttiyut T."/>
            <person name="Ogas R."/>
            <person name="Tomko P."/>
            <person name="Gavelis G."/>
            <person name="Widhalm J.R."/>
            <person name="Wisecaver J.H."/>
        </authorList>
    </citation>
    <scope>NUCLEOTIDE SEQUENCE</scope>
    <source>
        <strain evidence="1">ECLA1</strain>
    </source>
</reference>
<dbReference type="Proteomes" id="UP001283361">
    <property type="component" value="Unassembled WGS sequence"/>
</dbReference>
<sequence>MTAAREDTGSCSNSPAVNWITISGEDTGSCSNSPAVNWITISGEDTGSCSNSPAVNWITISGEDTGEDTGSCSNSPAVNLITISGEDTSLAPGYLDYYIRRGHQPSTRGTYQERTPAQHQATLFNISEEPIRRGHQPSTSLLCFMYQRKLSGEDTSLAPGYLVLYIRGTYQERTPAQYQSTLFYVSEETIRRGHQPSTRLPCLIYQRKLSGEDTSLVPD</sequence>